<comment type="caution">
    <text evidence="6">The sequence shown here is derived from an EMBL/GenBank/DDBJ whole genome shotgun (WGS) entry which is preliminary data.</text>
</comment>
<gene>
    <name evidence="6" type="ORF">C1634_004535</name>
</gene>
<dbReference type="SUPFAM" id="SSF51215">
    <property type="entry name" value="Regulatory protein AraC"/>
    <property type="match status" value="1"/>
</dbReference>
<evidence type="ECO:0000256" key="3">
    <source>
        <dbReference type="ARBA" id="ARBA00023163"/>
    </source>
</evidence>
<dbReference type="InterPro" id="IPR037923">
    <property type="entry name" value="HTH-like"/>
</dbReference>
<protein>
    <submittedName>
        <fullName evidence="6">AraC family transcriptional regulator</fullName>
    </submittedName>
</protein>
<organism evidence="6 7">
    <name type="scientific">Chryseobacterium viscerum</name>
    <dbReference type="NCBI Taxonomy" id="1037377"/>
    <lineage>
        <taxon>Bacteria</taxon>
        <taxon>Pseudomonadati</taxon>
        <taxon>Bacteroidota</taxon>
        <taxon>Flavobacteriia</taxon>
        <taxon>Flavobacteriales</taxon>
        <taxon>Weeksellaceae</taxon>
        <taxon>Chryseobacterium group</taxon>
        <taxon>Chryseobacterium</taxon>
    </lineage>
</organism>
<keyword evidence="4" id="KW-1133">Transmembrane helix</keyword>
<accession>A0A316WXV0</accession>
<dbReference type="InterPro" id="IPR009057">
    <property type="entry name" value="Homeodomain-like_sf"/>
</dbReference>
<dbReference type="PANTHER" id="PTHR43280:SF2">
    <property type="entry name" value="HTH-TYPE TRANSCRIPTIONAL REGULATOR EXSA"/>
    <property type="match status" value="1"/>
</dbReference>
<feature type="transmembrane region" description="Helical" evidence="4">
    <location>
        <begin position="6"/>
        <end position="27"/>
    </location>
</feature>
<dbReference type="Pfam" id="PF12833">
    <property type="entry name" value="HTH_18"/>
    <property type="match status" value="1"/>
</dbReference>
<keyword evidence="4" id="KW-0472">Membrane</keyword>
<dbReference type="GO" id="GO:0043565">
    <property type="term" value="F:sequence-specific DNA binding"/>
    <property type="evidence" value="ECO:0007669"/>
    <property type="project" value="InterPro"/>
</dbReference>
<dbReference type="AlphaFoldDB" id="A0A316WXV0"/>
<dbReference type="InterPro" id="IPR018060">
    <property type="entry name" value="HTH_AraC"/>
</dbReference>
<dbReference type="InterPro" id="IPR014710">
    <property type="entry name" value="RmlC-like_jellyroll"/>
</dbReference>
<dbReference type="Gene3D" id="1.10.10.60">
    <property type="entry name" value="Homeodomain-like"/>
    <property type="match status" value="2"/>
</dbReference>
<keyword evidence="1" id="KW-0805">Transcription regulation</keyword>
<name>A0A316WXV0_9FLAO</name>
<dbReference type="SMART" id="SM00342">
    <property type="entry name" value="HTH_ARAC"/>
    <property type="match status" value="1"/>
</dbReference>
<proteinExistence type="predicted"/>
<feature type="domain" description="HTH araC/xylS-type" evidence="5">
    <location>
        <begin position="210"/>
        <end position="310"/>
    </location>
</feature>
<dbReference type="SUPFAM" id="SSF46689">
    <property type="entry name" value="Homeodomain-like"/>
    <property type="match status" value="1"/>
</dbReference>
<sequence length="310" mass="36260">MICEFIIFFFLLQISMICYLSMLYFYMIKEYNIVMKKDFLQQPFELALKEPAEVCPRGDHSVSFFELVYIVSGEGEQEINGNTFSYNQGNLFLLVPEDSHRFLFKTKTQLFFIRFNKIFFQLHAMTPVFMKQLEKVFSSHTLQGSVIKGEENNLLIKKMMESLIIAMQSKNFYNDELVRLLVQAVLTIVAQNLVKENILEVNESTDHKAADIIQYVQGNIYTPKKLTSENISTVFGISKTYVGRYFKNNTGKTLNEYSAQYKMKLIENRLRYSDMRISEIADEFGFTDKSHLNRFFKKVKGISPSVFRNE</sequence>
<evidence type="ECO:0000256" key="1">
    <source>
        <dbReference type="ARBA" id="ARBA00023015"/>
    </source>
</evidence>
<evidence type="ECO:0000256" key="2">
    <source>
        <dbReference type="ARBA" id="ARBA00023125"/>
    </source>
</evidence>
<dbReference type="PROSITE" id="PS01124">
    <property type="entry name" value="HTH_ARAC_FAMILY_2"/>
    <property type="match status" value="1"/>
</dbReference>
<keyword evidence="3" id="KW-0804">Transcription</keyword>
<evidence type="ECO:0000256" key="4">
    <source>
        <dbReference type="SAM" id="Phobius"/>
    </source>
</evidence>
<keyword evidence="2" id="KW-0238">DNA-binding</keyword>
<evidence type="ECO:0000313" key="7">
    <source>
        <dbReference type="Proteomes" id="UP000236413"/>
    </source>
</evidence>
<dbReference type="Gene3D" id="2.60.120.10">
    <property type="entry name" value="Jelly Rolls"/>
    <property type="match status" value="1"/>
</dbReference>
<reference evidence="6 7" key="1">
    <citation type="submission" date="2018-04" db="EMBL/GenBank/DDBJ databases">
        <title>Chryseobacterium oncorhynchi 701B-08T from rainbow trout, and Chryseobacterium viscerum 687B-08T from diseased fish.</title>
        <authorList>
            <person name="Jeong J.-J."/>
            <person name="Lee Y.J."/>
            <person name="Pathiraja D."/>
            <person name="Park B."/>
            <person name="Choi I.-G."/>
            <person name="Kim K.D."/>
        </authorList>
    </citation>
    <scope>NUCLEOTIDE SEQUENCE [LARGE SCALE GENOMIC DNA]</scope>
    <source>
        <strain evidence="6 7">687B-08</strain>
    </source>
</reference>
<dbReference type="InterPro" id="IPR003313">
    <property type="entry name" value="AraC-bd"/>
</dbReference>
<dbReference type="PROSITE" id="PS00041">
    <property type="entry name" value="HTH_ARAC_FAMILY_1"/>
    <property type="match status" value="1"/>
</dbReference>
<dbReference type="EMBL" id="PPEG02000002">
    <property type="protein sequence ID" value="PWN63868.1"/>
    <property type="molecule type" value="Genomic_DNA"/>
</dbReference>
<evidence type="ECO:0000259" key="5">
    <source>
        <dbReference type="PROSITE" id="PS01124"/>
    </source>
</evidence>
<keyword evidence="4" id="KW-0812">Transmembrane</keyword>
<dbReference type="Proteomes" id="UP000236413">
    <property type="component" value="Unassembled WGS sequence"/>
</dbReference>
<dbReference type="GO" id="GO:0003700">
    <property type="term" value="F:DNA-binding transcription factor activity"/>
    <property type="evidence" value="ECO:0007669"/>
    <property type="project" value="InterPro"/>
</dbReference>
<dbReference type="Pfam" id="PF02311">
    <property type="entry name" value="AraC_binding"/>
    <property type="match status" value="1"/>
</dbReference>
<evidence type="ECO:0000313" key="6">
    <source>
        <dbReference type="EMBL" id="PWN63868.1"/>
    </source>
</evidence>
<dbReference type="PANTHER" id="PTHR43280">
    <property type="entry name" value="ARAC-FAMILY TRANSCRIPTIONAL REGULATOR"/>
    <property type="match status" value="1"/>
</dbReference>
<dbReference type="InterPro" id="IPR018062">
    <property type="entry name" value="HTH_AraC-typ_CS"/>
</dbReference>